<protein>
    <submittedName>
        <fullName evidence="1">Uncharacterized protein</fullName>
    </submittedName>
</protein>
<dbReference type="EMBL" id="CM042042">
    <property type="protein sequence ID" value="KAI3705947.1"/>
    <property type="molecule type" value="Genomic_DNA"/>
</dbReference>
<organism evidence="1 2">
    <name type="scientific">Smallanthus sonchifolius</name>
    <dbReference type="NCBI Taxonomy" id="185202"/>
    <lineage>
        <taxon>Eukaryota</taxon>
        <taxon>Viridiplantae</taxon>
        <taxon>Streptophyta</taxon>
        <taxon>Embryophyta</taxon>
        <taxon>Tracheophyta</taxon>
        <taxon>Spermatophyta</taxon>
        <taxon>Magnoliopsida</taxon>
        <taxon>eudicotyledons</taxon>
        <taxon>Gunneridae</taxon>
        <taxon>Pentapetalae</taxon>
        <taxon>asterids</taxon>
        <taxon>campanulids</taxon>
        <taxon>Asterales</taxon>
        <taxon>Asteraceae</taxon>
        <taxon>Asteroideae</taxon>
        <taxon>Heliantheae alliance</taxon>
        <taxon>Millerieae</taxon>
        <taxon>Smallanthus</taxon>
    </lineage>
</organism>
<proteinExistence type="predicted"/>
<comment type="caution">
    <text evidence="1">The sequence shown here is derived from an EMBL/GenBank/DDBJ whole genome shotgun (WGS) entry which is preliminary data.</text>
</comment>
<gene>
    <name evidence="1" type="ORF">L1987_76196</name>
</gene>
<dbReference type="Proteomes" id="UP001056120">
    <property type="component" value="Linkage Group LG25"/>
</dbReference>
<reference evidence="2" key="1">
    <citation type="journal article" date="2022" name="Mol. Ecol. Resour.">
        <title>The genomes of chicory, endive, great burdock and yacon provide insights into Asteraceae palaeo-polyploidization history and plant inulin production.</title>
        <authorList>
            <person name="Fan W."/>
            <person name="Wang S."/>
            <person name="Wang H."/>
            <person name="Wang A."/>
            <person name="Jiang F."/>
            <person name="Liu H."/>
            <person name="Zhao H."/>
            <person name="Xu D."/>
            <person name="Zhang Y."/>
        </authorList>
    </citation>
    <scope>NUCLEOTIDE SEQUENCE [LARGE SCALE GENOMIC DNA]</scope>
    <source>
        <strain evidence="2">cv. Yunnan</strain>
    </source>
</reference>
<name>A0ACB9A725_9ASTR</name>
<evidence type="ECO:0000313" key="2">
    <source>
        <dbReference type="Proteomes" id="UP001056120"/>
    </source>
</evidence>
<reference evidence="1 2" key="2">
    <citation type="journal article" date="2022" name="Mol. Ecol. Resour.">
        <title>The genomes of chicory, endive, great burdock and yacon provide insights into Asteraceae paleo-polyploidization history and plant inulin production.</title>
        <authorList>
            <person name="Fan W."/>
            <person name="Wang S."/>
            <person name="Wang H."/>
            <person name="Wang A."/>
            <person name="Jiang F."/>
            <person name="Liu H."/>
            <person name="Zhao H."/>
            <person name="Xu D."/>
            <person name="Zhang Y."/>
        </authorList>
    </citation>
    <scope>NUCLEOTIDE SEQUENCE [LARGE SCALE GENOMIC DNA]</scope>
    <source>
        <strain evidence="2">cv. Yunnan</strain>
        <tissue evidence="1">Leaves</tissue>
    </source>
</reference>
<accession>A0ACB9A725</accession>
<sequence>MEGAPYGRKVDLQKLNAYDQLYTTLNEMFKEFAHGNLAIGKPVSDYNLIYKDTEGDWMVMGDLPWNIFITTCKSLMIIKVNKTDLELKL</sequence>
<keyword evidence="2" id="KW-1185">Reference proteome</keyword>
<evidence type="ECO:0000313" key="1">
    <source>
        <dbReference type="EMBL" id="KAI3705947.1"/>
    </source>
</evidence>